<dbReference type="InterPro" id="IPR024344">
    <property type="entry name" value="MDMPI_metal-binding"/>
</dbReference>
<dbReference type="EMBL" id="CP048882">
    <property type="protein sequence ID" value="QPP11031.1"/>
    <property type="molecule type" value="Genomic_DNA"/>
</dbReference>
<proteinExistence type="predicted"/>
<evidence type="ECO:0000259" key="2">
    <source>
        <dbReference type="Pfam" id="PF11716"/>
    </source>
</evidence>
<evidence type="ECO:0000313" key="3">
    <source>
        <dbReference type="EMBL" id="QPP11031.1"/>
    </source>
</evidence>
<accession>A0A7T1TDK8</accession>
<reference evidence="4" key="1">
    <citation type="submission" date="2020-02" db="EMBL/GenBank/DDBJ databases">
        <title>Streptomyces sp. ASO4wet.</title>
        <authorList>
            <person name="Risdian C."/>
            <person name="Landwehr W."/>
            <person name="Schupp P."/>
            <person name="Wink J."/>
        </authorList>
    </citation>
    <scope>NUCLEOTIDE SEQUENCE [LARGE SCALE GENOMIC DNA]</scope>
    <source>
        <strain evidence="4">ASO4wet</strain>
    </source>
</reference>
<evidence type="ECO:0000313" key="4">
    <source>
        <dbReference type="Proteomes" id="UP000595046"/>
    </source>
</evidence>
<evidence type="ECO:0000256" key="1">
    <source>
        <dbReference type="SAM" id="MobiDB-lite"/>
    </source>
</evidence>
<protein>
    <recommendedName>
        <fullName evidence="2">Mycothiol-dependent maleylpyruvate isomerase metal-binding domain-containing protein</fullName>
    </recommendedName>
</protein>
<name>A0A7T1TDK8_9ACTN</name>
<dbReference type="GO" id="GO:0046872">
    <property type="term" value="F:metal ion binding"/>
    <property type="evidence" value="ECO:0007669"/>
    <property type="project" value="InterPro"/>
</dbReference>
<feature type="compositionally biased region" description="Polar residues" evidence="1">
    <location>
        <begin position="199"/>
        <end position="216"/>
    </location>
</feature>
<gene>
    <name evidence="3" type="ORF">G4Z16_26795</name>
</gene>
<keyword evidence="4" id="KW-1185">Reference proteome</keyword>
<dbReference type="Pfam" id="PF11716">
    <property type="entry name" value="MDMPI_N"/>
    <property type="match status" value="1"/>
</dbReference>
<feature type="domain" description="Mycothiol-dependent maleylpyruvate isomerase metal-binding" evidence="2">
    <location>
        <begin position="9"/>
        <end position="146"/>
    </location>
</feature>
<organism evidence="3 4">
    <name type="scientific">Streptomyces bathyalis</name>
    <dbReference type="NCBI Taxonomy" id="2710756"/>
    <lineage>
        <taxon>Bacteria</taxon>
        <taxon>Bacillati</taxon>
        <taxon>Actinomycetota</taxon>
        <taxon>Actinomycetes</taxon>
        <taxon>Kitasatosporales</taxon>
        <taxon>Streptomycetaceae</taxon>
        <taxon>Streptomyces</taxon>
    </lineage>
</organism>
<dbReference type="AlphaFoldDB" id="A0A7T1TDK8"/>
<dbReference type="KEGG" id="sbat:G4Z16_26795"/>
<dbReference type="SUPFAM" id="SSF109854">
    <property type="entry name" value="DinB/YfiT-like putative metalloenzymes"/>
    <property type="match status" value="1"/>
</dbReference>
<feature type="region of interest" description="Disordered" evidence="1">
    <location>
        <begin position="194"/>
        <end position="216"/>
    </location>
</feature>
<dbReference type="Proteomes" id="UP000595046">
    <property type="component" value="Chromosome"/>
</dbReference>
<sequence>MLVTAEDVHEAVRLAVAALSAGAEADWSVKAGSLEWDCWDTVEHLSDDLFTYATQLTPDNPPLTDGIPFYFAPRQPGGPSNTIFADRDAGTAGLLRVLEASGALLVAMVRTVPPDLRAWHPYGVADAGGFAAMGVVETLVHVYDVAEGLGIGWEPPQDLCCRVLTRLFPDVQVDADPWQALLWATGRTALPGHPRRTSWRWSGSPDAQQVTAPAAG</sequence>
<dbReference type="InterPro" id="IPR034660">
    <property type="entry name" value="DinB/YfiT-like"/>
</dbReference>